<dbReference type="Proteomes" id="UP000775213">
    <property type="component" value="Unassembled WGS sequence"/>
</dbReference>
<proteinExistence type="predicted"/>
<dbReference type="EMBL" id="JAGFBR010000019">
    <property type="protein sequence ID" value="KAH0448975.1"/>
    <property type="molecule type" value="Genomic_DNA"/>
</dbReference>
<accession>A0AAV7FYF0</accession>
<evidence type="ECO:0000313" key="2">
    <source>
        <dbReference type="EMBL" id="KAH0448975.1"/>
    </source>
</evidence>
<feature type="region of interest" description="Disordered" evidence="1">
    <location>
        <begin position="100"/>
        <end position="119"/>
    </location>
</feature>
<evidence type="ECO:0000256" key="1">
    <source>
        <dbReference type="SAM" id="MobiDB-lite"/>
    </source>
</evidence>
<dbReference type="AlphaFoldDB" id="A0AAV7FYF0"/>
<sequence length="119" mass="12629">MANREPLNSCDKALDQAQVCELDRNVPCGDGEADFDVTNGIQCAIGMGLIDVQDPTCRCVEMPVSSAHVLNATGVCTPTVCRNAPMQQISAFPQTDVPNIHSNSALPTPNTADATKAWK</sequence>
<comment type="caution">
    <text evidence="2">The sequence shown here is derived from an EMBL/GenBank/DDBJ whole genome shotgun (WGS) entry which is preliminary data.</text>
</comment>
<keyword evidence="3" id="KW-1185">Reference proteome</keyword>
<organism evidence="2 3">
    <name type="scientific">Dendrobium chrysotoxum</name>
    <name type="common">Orchid</name>
    <dbReference type="NCBI Taxonomy" id="161865"/>
    <lineage>
        <taxon>Eukaryota</taxon>
        <taxon>Viridiplantae</taxon>
        <taxon>Streptophyta</taxon>
        <taxon>Embryophyta</taxon>
        <taxon>Tracheophyta</taxon>
        <taxon>Spermatophyta</taxon>
        <taxon>Magnoliopsida</taxon>
        <taxon>Liliopsida</taxon>
        <taxon>Asparagales</taxon>
        <taxon>Orchidaceae</taxon>
        <taxon>Epidendroideae</taxon>
        <taxon>Malaxideae</taxon>
        <taxon>Dendrobiinae</taxon>
        <taxon>Dendrobium</taxon>
    </lineage>
</organism>
<evidence type="ECO:0000313" key="3">
    <source>
        <dbReference type="Proteomes" id="UP000775213"/>
    </source>
</evidence>
<feature type="compositionally biased region" description="Polar residues" evidence="1">
    <location>
        <begin position="100"/>
        <end position="113"/>
    </location>
</feature>
<gene>
    <name evidence="2" type="ORF">IEQ34_022775</name>
</gene>
<name>A0AAV7FYF0_DENCH</name>
<reference evidence="2 3" key="1">
    <citation type="journal article" date="2021" name="Hortic Res">
        <title>Chromosome-scale assembly of the Dendrobium chrysotoxum genome enhances the understanding of orchid evolution.</title>
        <authorList>
            <person name="Zhang Y."/>
            <person name="Zhang G.Q."/>
            <person name="Zhang D."/>
            <person name="Liu X.D."/>
            <person name="Xu X.Y."/>
            <person name="Sun W.H."/>
            <person name="Yu X."/>
            <person name="Zhu X."/>
            <person name="Wang Z.W."/>
            <person name="Zhao X."/>
            <person name="Zhong W.Y."/>
            <person name="Chen H."/>
            <person name="Yin W.L."/>
            <person name="Huang T."/>
            <person name="Niu S.C."/>
            <person name="Liu Z.J."/>
        </authorList>
    </citation>
    <scope>NUCLEOTIDE SEQUENCE [LARGE SCALE GENOMIC DNA]</scope>
    <source>
        <strain evidence="2">Lindl</strain>
    </source>
</reference>
<protein>
    <submittedName>
        <fullName evidence="2">Uncharacterized protein</fullName>
    </submittedName>
</protein>